<dbReference type="InterPro" id="IPR037518">
    <property type="entry name" value="MPN"/>
</dbReference>
<dbReference type="PANTHER" id="PTHR10540">
    <property type="entry name" value="EUKARYOTIC TRANSLATION INITIATION FACTOR 3 SUBUNIT F-RELATED"/>
    <property type="match status" value="1"/>
</dbReference>
<sequence length="290" mass="32562">MASSLTVKVHPIVYMTIVDSFERRSQKAACNNRALGTLLGFYEKDVVQVTNCYAIPFREAADMPEINDSFNKQMYQVCKRAAPSEQVVGWFFTAADFPMSIHTYHAYYAQFVADITIKKELPPVVLLTMDTTFSQPGRLSVNAFIRNEAGIPGRGADVSIFNPLNVVLENFPGENVALGCIMKGIDSERREAFLDQGLDQLEKSTANMVEWLEEILVYVKRVLATPELPENATIGRKLMQVVTEASTQLQPEKLENLVKNSIRDYMMVSYISQLAKTQLTLQEKMVGVTL</sequence>
<gene>
    <name evidence="2" type="ORF">DdX_05735</name>
</gene>
<dbReference type="GO" id="GO:0071541">
    <property type="term" value="C:eukaryotic translation initiation factor 3 complex, eIF3m"/>
    <property type="evidence" value="ECO:0007669"/>
    <property type="project" value="TreeGrafter"/>
</dbReference>
<dbReference type="SMART" id="SM00232">
    <property type="entry name" value="JAB_MPN"/>
    <property type="match status" value="1"/>
</dbReference>
<dbReference type="GO" id="GO:0003743">
    <property type="term" value="F:translation initiation factor activity"/>
    <property type="evidence" value="ECO:0007669"/>
    <property type="project" value="TreeGrafter"/>
</dbReference>
<dbReference type="Gene3D" id="3.40.140.10">
    <property type="entry name" value="Cytidine Deaminase, domain 2"/>
    <property type="match status" value="1"/>
</dbReference>
<dbReference type="PANTHER" id="PTHR10540:SF6">
    <property type="entry name" value="EUKARYOTIC TRANSLATION INITIATION FACTOR 3 SUBUNIT F"/>
    <property type="match status" value="1"/>
</dbReference>
<evidence type="ECO:0000313" key="3">
    <source>
        <dbReference type="Proteomes" id="UP001201812"/>
    </source>
</evidence>
<keyword evidence="2" id="KW-0645">Protease</keyword>
<name>A0AAD4N6N1_9BILA</name>
<dbReference type="PROSITE" id="PS50249">
    <property type="entry name" value="MPN"/>
    <property type="match status" value="1"/>
</dbReference>
<proteinExistence type="predicted"/>
<accession>A0AAD4N6N1</accession>
<dbReference type="Pfam" id="PF01398">
    <property type="entry name" value="JAB"/>
    <property type="match status" value="1"/>
</dbReference>
<dbReference type="InterPro" id="IPR024969">
    <property type="entry name" value="EIF3F/CSN6-like_C"/>
</dbReference>
<dbReference type="EMBL" id="JAKKPZ010000006">
    <property type="protein sequence ID" value="KAI1720348.1"/>
    <property type="molecule type" value="Genomic_DNA"/>
</dbReference>
<dbReference type="InterPro" id="IPR000555">
    <property type="entry name" value="JAMM/MPN+_dom"/>
</dbReference>
<dbReference type="GO" id="GO:0008237">
    <property type="term" value="F:metallopeptidase activity"/>
    <property type="evidence" value="ECO:0007669"/>
    <property type="project" value="InterPro"/>
</dbReference>
<reference evidence="2" key="1">
    <citation type="submission" date="2022-01" db="EMBL/GenBank/DDBJ databases">
        <title>Genome Sequence Resource for Two Populations of Ditylenchus destructor, the Migratory Endoparasitic Phytonematode.</title>
        <authorList>
            <person name="Zhang H."/>
            <person name="Lin R."/>
            <person name="Xie B."/>
        </authorList>
    </citation>
    <scope>NUCLEOTIDE SEQUENCE</scope>
    <source>
        <strain evidence="2">BazhouSP</strain>
    </source>
</reference>
<feature type="domain" description="MPN" evidence="1">
    <location>
        <begin position="7"/>
        <end position="150"/>
    </location>
</feature>
<dbReference type="GO" id="GO:0031369">
    <property type="term" value="F:translation initiation factor binding"/>
    <property type="evidence" value="ECO:0007669"/>
    <property type="project" value="TreeGrafter"/>
</dbReference>
<organism evidence="2 3">
    <name type="scientific">Ditylenchus destructor</name>
    <dbReference type="NCBI Taxonomy" id="166010"/>
    <lineage>
        <taxon>Eukaryota</taxon>
        <taxon>Metazoa</taxon>
        <taxon>Ecdysozoa</taxon>
        <taxon>Nematoda</taxon>
        <taxon>Chromadorea</taxon>
        <taxon>Rhabditida</taxon>
        <taxon>Tylenchina</taxon>
        <taxon>Tylenchomorpha</taxon>
        <taxon>Sphaerularioidea</taxon>
        <taxon>Anguinidae</taxon>
        <taxon>Anguininae</taxon>
        <taxon>Ditylenchus</taxon>
    </lineage>
</organism>
<dbReference type="AlphaFoldDB" id="A0AAD4N6N1"/>
<evidence type="ECO:0000313" key="2">
    <source>
        <dbReference type="EMBL" id="KAI1720348.1"/>
    </source>
</evidence>
<dbReference type="GO" id="GO:0006508">
    <property type="term" value="P:proteolysis"/>
    <property type="evidence" value="ECO:0007669"/>
    <property type="project" value="UniProtKB-KW"/>
</dbReference>
<comment type="caution">
    <text evidence="2">The sequence shown here is derived from an EMBL/GenBank/DDBJ whole genome shotgun (WGS) entry which is preliminary data.</text>
</comment>
<evidence type="ECO:0000259" key="1">
    <source>
        <dbReference type="PROSITE" id="PS50249"/>
    </source>
</evidence>
<dbReference type="Proteomes" id="UP001201812">
    <property type="component" value="Unassembled WGS sequence"/>
</dbReference>
<dbReference type="Pfam" id="PF13012">
    <property type="entry name" value="MitMem_reg"/>
    <property type="match status" value="1"/>
</dbReference>
<protein>
    <submittedName>
        <fullName evidence="2">JAB1/Mov34/MPN/PAD-1 ubiquitin protease domain-containing protein</fullName>
    </submittedName>
</protein>
<keyword evidence="2" id="KW-0378">Hydrolase</keyword>
<keyword evidence="3" id="KW-1185">Reference proteome</keyword>